<organism evidence="2 3">
    <name type="scientific">Mycetomoellerius zeteki</name>
    <dbReference type="NCBI Taxonomy" id="64791"/>
    <lineage>
        <taxon>Eukaryota</taxon>
        <taxon>Metazoa</taxon>
        <taxon>Ecdysozoa</taxon>
        <taxon>Arthropoda</taxon>
        <taxon>Hexapoda</taxon>
        <taxon>Insecta</taxon>
        <taxon>Pterygota</taxon>
        <taxon>Neoptera</taxon>
        <taxon>Endopterygota</taxon>
        <taxon>Hymenoptera</taxon>
        <taxon>Apocrita</taxon>
        <taxon>Aculeata</taxon>
        <taxon>Formicoidea</taxon>
        <taxon>Formicidae</taxon>
        <taxon>Myrmicinae</taxon>
        <taxon>Mycetomoellerius</taxon>
    </lineage>
</organism>
<evidence type="ECO:0000256" key="1">
    <source>
        <dbReference type="SAM" id="SignalP"/>
    </source>
</evidence>
<dbReference type="Proteomes" id="UP000075809">
    <property type="component" value="Unassembled WGS sequence"/>
</dbReference>
<protein>
    <recommendedName>
        <fullName evidence="4">Single domain-containing protein</fullName>
    </recommendedName>
</protein>
<keyword evidence="3" id="KW-1185">Reference proteome</keyword>
<feature type="chain" id="PRO_5007591216" description="Single domain-containing protein" evidence="1">
    <location>
        <begin position="20"/>
        <end position="88"/>
    </location>
</feature>
<gene>
    <name evidence="2" type="ORF">ALC60_13557</name>
</gene>
<accession>A0A151WHX0</accession>
<evidence type="ECO:0000313" key="2">
    <source>
        <dbReference type="EMBL" id="KYQ47436.1"/>
    </source>
</evidence>
<dbReference type="EMBL" id="KQ983106">
    <property type="protein sequence ID" value="KYQ47436.1"/>
    <property type="molecule type" value="Genomic_DNA"/>
</dbReference>
<proteinExistence type="predicted"/>
<sequence>MKHFGLLCIFLILIHFSTQIPKFENCPESVTKTFNTCECCTVKCSAEGTEMQALACPLSHCAGTQIGYHEDKTKVYPDCCGHPICKEE</sequence>
<name>A0A151WHX0_9HYME</name>
<reference evidence="2 3" key="1">
    <citation type="submission" date="2015-09" db="EMBL/GenBank/DDBJ databases">
        <title>Trachymyrmex zeteki WGS genome.</title>
        <authorList>
            <person name="Nygaard S."/>
            <person name="Hu H."/>
            <person name="Boomsma J."/>
            <person name="Zhang G."/>
        </authorList>
    </citation>
    <scope>NUCLEOTIDE SEQUENCE [LARGE SCALE GENOMIC DNA]</scope>
    <source>
        <strain evidence="2">Tzet28-1</strain>
        <tissue evidence="2">Whole body</tissue>
    </source>
</reference>
<dbReference type="AlphaFoldDB" id="A0A151WHX0"/>
<feature type="signal peptide" evidence="1">
    <location>
        <begin position="1"/>
        <end position="19"/>
    </location>
</feature>
<evidence type="ECO:0000313" key="3">
    <source>
        <dbReference type="Proteomes" id="UP000075809"/>
    </source>
</evidence>
<dbReference type="KEGG" id="mzt:108729897"/>
<dbReference type="OrthoDB" id="7538468at2759"/>
<evidence type="ECO:0008006" key="4">
    <source>
        <dbReference type="Google" id="ProtNLM"/>
    </source>
</evidence>
<keyword evidence="1" id="KW-0732">Signal</keyword>